<reference evidence="4" key="1">
    <citation type="submission" date="2016-06" db="UniProtKB">
        <authorList>
            <consortium name="WormBaseParasite"/>
        </authorList>
    </citation>
    <scope>IDENTIFICATION</scope>
</reference>
<feature type="region of interest" description="Disordered" evidence="1">
    <location>
        <begin position="1"/>
        <end position="21"/>
    </location>
</feature>
<dbReference type="AlphaFoldDB" id="A0A183KV59"/>
<organism evidence="4">
    <name type="scientific">Schistosoma curassoni</name>
    <dbReference type="NCBI Taxonomy" id="6186"/>
    <lineage>
        <taxon>Eukaryota</taxon>
        <taxon>Metazoa</taxon>
        <taxon>Spiralia</taxon>
        <taxon>Lophotrochozoa</taxon>
        <taxon>Platyhelminthes</taxon>
        <taxon>Trematoda</taxon>
        <taxon>Digenea</taxon>
        <taxon>Strigeidida</taxon>
        <taxon>Schistosomatoidea</taxon>
        <taxon>Schistosomatidae</taxon>
        <taxon>Schistosoma</taxon>
    </lineage>
</organism>
<keyword evidence="3" id="KW-1185">Reference proteome</keyword>
<proteinExistence type="predicted"/>
<evidence type="ECO:0000313" key="4">
    <source>
        <dbReference type="WBParaSite" id="SCUD_0001895501-mRNA-1"/>
    </source>
</evidence>
<reference evidence="2 3" key="2">
    <citation type="submission" date="2018-11" db="EMBL/GenBank/DDBJ databases">
        <authorList>
            <consortium name="Pathogen Informatics"/>
        </authorList>
    </citation>
    <scope>NUCLEOTIDE SEQUENCE [LARGE SCALE GENOMIC DNA]</scope>
    <source>
        <strain evidence="2">Dakar</strain>
        <strain evidence="3">Dakar, Senegal</strain>
    </source>
</reference>
<dbReference type="EMBL" id="UZAK01041773">
    <property type="protein sequence ID" value="VDP67578.1"/>
    <property type="molecule type" value="Genomic_DNA"/>
</dbReference>
<evidence type="ECO:0000313" key="2">
    <source>
        <dbReference type="EMBL" id="VDP67578.1"/>
    </source>
</evidence>
<evidence type="ECO:0000256" key="1">
    <source>
        <dbReference type="SAM" id="MobiDB-lite"/>
    </source>
</evidence>
<sequence length="110" mass="12848">MKKLEGEYSKPKRPVKDKEGKTITEIQEQGNRWLGYFEELLNGPDIEARHTNLSTDVTPPTVEEIRVAIRQIRQNPVGVRLRDQKAGFRKDQLYTDEIAKLRFIVKQLIE</sequence>
<accession>A0A183KV59</accession>
<dbReference type="WBParaSite" id="SCUD_0001895501-mRNA-1">
    <property type="protein sequence ID" value="SCUD_0001895501-mRNA-1"/>
    <property type="gene ID" value="SCUD_0001895501"/>
</dbReference>
<evidence type="ECO:0000313" key="3">
    <source>
        <dbReference type="Proteomes" id="UP000279833"/>
    </source>
</evidence>
<protein>
    <submittedName>
        <fullName evidence="4">Reverse transcriptase domain-containing protein</fullName>
    </submittedName>
</protein>
<name>A0A183KV59_9TREM</name>
<dbReference type="Proteomes" id="UP000279833">
    <property type="component" value="Unassembled WGS sequence"/>
</dbReference>
<gene>
    <name evidence="2" type="ORF">SCUD_LOCUS18953</name>
</gene>